<comment type="subcellular location">
    <subcellularLocation>
        <location evidence="1">Membrane</location>
        <topology evidence="1">Multi-pass membrane protein</topology>
    </subcellularLocation>
</comment>
<evidence type="ECO:0000256" key="5">
    <source>
        <dbReference type="SAM" id="Phobius"/>
    </source>
</evidence>
<dbReference type="RefSeq" id="WP_202337924.1">
    <property type="nucleotide sequence ID" value="NZ_CP068439.1"/>
</dbReference>
<dbReference type="Pfam" id="PF07291">
    <property type="entry name" value="MauE"/>
    <property type="match status" value="1"/>
</dbReference>
<protein>
    <recommendedName>
        <fullName evidence="6">Methylamine utilisation protein MauE domain-containing protein</fullName>
    </recommendedName>
</protein>
<evidence type="ECO:0000313" key="7">
    <source>
        <dbReference type="EMBL" id="QQX78106.1"/>
    </source>
</evidence>
<dbReference type="Proteomes" id="UP000629420">
    <property type="component" value="Chromosome"/>
</dbReference>
<keyword evidence="4 5" id="KW-0472">Membrane</keyword>
<feature type="domain" description="Methylamine utilisation protein MauE" evidence="6">
    <location>
        <begin position="15"/>
        <end position="139"/>
    </location>
</feature>
<evidence type="ECO:0000256" key="1">
    <source>
        <dbReference type="ARBA" id="ARBA00004141"/>
    </source>
</evidence>
<sequence length="496" mass="56180">MGFTVPYIESVKRNAAVAVSYLFVLLFLYAAVSKLLDFETFEVQLAQSPLLSAYAGFIAWAVPGIEILIAVLLILPKYRILALYAAFTLMVMFTAYIYIILNFSDFVPCSCGGVLEKLSWTQHLVFNVVFIVMAAGALFLSKEYNAKKTLLLLTTLAIFGVATVTLLFAFSEKKMHRNNAFQRRYIPHPIEKLHSFDLQYSSYYFAGAGDGKVYLGNSTAPLLMTVIDSSFRDTTTTMIQLDQMDLPYRAVKLHVIPPKFYVTDGTVPIFLQGDVKEWNATTQMQGDYYFNHSVAIDSNTMAVQSSSSENRENILGVIALDDSNTGIFSNQLLEKQIDGRFDTDGRLIYNDNYDKLIFTYYYRNEYLIINPDLRLEQRGKTIDTISVAQLHIAENSDKGQRKLGGNTVLVNRNIATTKEFLLVDSPRLGKLEPENMGEQANIIDVYNLLDQSYQFSFYLYKHEDSKTREMIIVNGILYALQGNYLVAYNITNTKLD</sequence>
<evidence type="ECO:0000256" key="3">
    <source>
        <dbReference type="ARBA" id="ARBA00022989"/>
    </source>
</evidence>
<gene>
    <name evidence="7" type="ORF">JK629_07575</name>
</gene>
<evidence type="ECO:0000256" key="4">
    <source>
        <dbReference type="ARBA" id="ARBA00023136"/>
    </source>
</evidence>
<reference evidence="7 8" key="1">
    <citation type="submission" date="2021-01" db="EMBL/GenBank/DDBJ databases">
        <title>Aequorivita sp. strain KX20305, a bacterium isolated from the sediment collected at a cold seep field in South China Sea.</title>
        <authorList>
            <person name="Zhang H."/>
            <person name="Li C."/>
        </authorList>
    </citation>
    <scope>NUCLEOTIDE SEQUENCE [LARGE SCALE GENOMIC DNA]</scope>
    <source>
        <strain evidence="7 8">KX20305</strain>
    </source>
</reference>
<feature type="transmembrane region" description="Helical" evidence="5">
    <location>
        <begin position="15"/>
        <end position="32"/>
    </location>
</feature>
<feature type="transmembrane region" description="Helical" evidence="5">
    <location>
        <begin position="149"/>
        <end position="170"/>
    </location>
</feature>
<proteinExistence type="predicted"/>
<feature type="transmembrane region" description="Helical" evidence="5">
    <location>
        <begin position="120"/>
        <end position="140"/>
    </location>
</feature>
<name>A0ABX7DWV1_9FLAO</name>
<dbReference type="EMBL" id="CP068439">
    <property type="protein sequence ID" value="QQX78106.1"/>
    <property type="molecule type" value="Genomic_DNA"/>
</dbReference>
<evidence type="ECO:0000256" key="2">
    <source>
        <dbReference type="ARBA" id="ARBA00022692"/>
    </source>
</evidence>
<keyword evidence="2 5" id="KW-0812">Transmembrane</keyword>
<evidence type="ECO:0000313" key="8">
    <source>
        <dbReference type="Proteomes" id="UP000629420"/>
    </source>
</evidence>
<keyword evidence="3 5" id="KW-1133">Transmembrane helix</keyword>
<feature type="transmembrane region" description="Helical" evidence="5">
    <location>
        <begin position="52"/>
        <end position="74"/>
    </location>
</feature>
<feature type="transmembrane region" description="Helical" evidence="5">
    <location>
        <begin position="81"/>
        <end position="100"/>
    </location>
</feature>
<dbReference type="InterPro" id="IPR009908">
    <property type="entry name" value="Methylamine_util_MauE"/>
</dbReference>
<accession>A0ABX7DWV1</accession>
<keyword evidence="8" id="KW-1185">Reference proteome</keyword>
<evidence type="ECO:0000259" key="6">
    <source>
        <dbReference type="Pfam" id="PF07291"/>
    </source>
</evidence>
<organism evidence="7 8">
    <name type="scientific">Aequorivita iocasae</name>
    <dbReference type="NCBI Taxonomy" id="2803865"/>
    <lineage>
        <taxon>Bacteria</taxon>
        <taxon>Pseudomonadati</taxon>
        <taxon>Bacteroidota</taxon>
        <taxon>Flavobacteriia</taxon>
        <taxon>Flavobacteriales</taxon>
        <taxon>Flavobacteriaceae</taxon>
        <taxon>Aequorivita</taxon>
    </lineage>
</organism>